<gene>
    <name evidence="3" type="ORF">GHT06_010455</name>
</gene>
<feature type="region of interest" description="Disordered" evidence="1">
    <location>
        <begin position="108"/>
        <end position="193"/>
    </location>
</feature>
<feature type="compositionally biased region" description="Polar residues" evidence="1">
    <location>
        <begin position="183"/>
        <end position="193"/>
    </location>
</feature>
<name>A0AAD5KY90_9CRUS</name>
<keyword evidence="2" id="KW-0732">Signal</keyword>
<evidence type="ECO:0000313" key="3">
    <source>
        <dbReference type="EMBL" id="KAI9562999.1"/>
    </source>
</evidence>
<evidence type="ECO:0000256" key="1">
    <source>
        <dbReference type="SAM" id="MobiDB-lite"/>
    </source>
</evidence>
<feature type="compositionally biased region" description="Polar residues" evidence="1">
    <location>
        <begin position="141"/>
        <end position="157"/>
    </location>
</feature>
<feature type="signal peptide" evidence="2">
    <location>
        <begin position="1"/>
        <end position="21"/>
    </location>
</feature>
<proteinExistence type="predicted"/>
<evidence type="ECO:0000313" key="4">
    <source>
        <dbReference type="Proteomes" id="UP000820818"/>
    </source>
</evidence>
<protein>
    <submittedName>
        <fullName evidence="3">Uncharacterized protein</fullName>
    </submittedName>
</protein>
<dbReference type="EMBL" id="WJBH02000002">
    <property type="protein sequence ID" value="KAI9562999.1"/>
    <property type="molecule type" value="Genomic_DNA"/>
</dbReference>
<reference evidence="3 4" key="1">
    <citation type="submission" date="2022-05" db="EMBL/GenBank/DDBJ databases">
        <title>A multi-omics perspective on studying reproductive biology in Daphnia sinensis.</title>
        <authorList>
            <person name="Jia J."/>
        </authorList>
    </citation>
    <scope>NUCLEOTIDE SEQUENCE [LARGE SCALE GENOMIC DNA]</scope>
    <source>
        <strain evidence="3 4">WSL</strain>
    </source>
</reference>
<feature type="chain" id="PRO_5041923032" evidence="2">
    <location>
        <begin position="22"/>
        <end position="252"/>
    </location>
</feature>
<accession>A0AAD5KY90</accession>
<evidence type="ECO:0000256" key="2">
    <source>
        <dbReference type="SAM" id="SignalP"/>
    </source>
</evidence>
<organism evidence="3 4">
    <name type="scientific">Daphnia sinensis</name>
    <dbReference type="NCBI Taxonomy" id="1820382"/>
    <lineage>
        <taxon>Eukaryota</taxon>
        <taxon>Metazoa</taxon>
        <taxon>Ecdysozoa</taxon>
        <taxon>Arthropoda</taxon>
        <taxon>Crustacea</taxon>
        <taxon>Branchiopoda</taxon>
        <taxon>Diplostraca</taxon>
        <taxon>Cladocera</taxon>
        <taxon>Anomopoda</taxon>
        <taxon>Daphniidae</taxon>
        <taxon>Daphnia</taxon>
        <taxon>Daphnia similis group</taxon>
    </lineage>
</organism>
<comment type="caution">
    <text evidence="3">The sequence shown here is derived from an EMBL/GenBank/DDBJ whole genome shotgun (WGS) entry which is preliminary data.</text>
</comment>
<keyword evidence="4" id="KW-1185">Reference proteome</keyword>
<feature type="compositionally biased region" description="Polar residues" evidence="1">
    <location>
        <begin position="108"/>
        <end position="118"/>
    </location>
</feature>
<dbReference type="AlphaFoldDB" id="A0AAD5KY90"/>
<dbReference type="Proteomes" id="UP000820818">
    <property type="component" value="Linkage Group LG2"/>
</dbReference>
<sequence>MNFTFHLISLLSVITLTCVSATPYGFGSGRQEDAIVIDAAPSFSSVSSDSDHPAHNPVSCRHRIHYNPSSYSSFTSTRQNYQQQEPITYQPFHNPAVVRIRQYPSSNSYETYRTPSAPSSSSYETKYETYRSPSVPSSSSYETNYETYRSPPSSSYETKYETYRSPSAPSSSSYETKYETHRAPSTTIESPQYFQRQTNAIQESSQMNEHDYGQTGSSYEAFMVQQGSARMVMGYRLVTSSSPEPKLPSSYY</sequence>